<dbReference type="Proteomes" id="UP000474758">
    <property type="component" value="Unassembled WGS sequence"/>
</dbReference>
<keyword evidence="2" id="KW-1185">Reference proteome</keyword>
<evidence type="ECO:0000313" key="1">
    <source>
        <dbReference type="EMBL" id="NGQ90020.1"/>
    </source>
</evidence>
<proteinExistence type="predicted"/>
<evidence type="ECO:0000313" key="2">
    <source>
        <dbReference type="Proteomes" id="UP000474758"/>
    </source>
</evidence>
<dbReference type="EMBL" id="JAALFE010000003">
    <property type="protein sequence ID" value="NGQ90020.1"/>
    <property type="molecule type" value="Genomic_DNA"/>
</dbReference>
<comment type="caution">
    <text evidence="1">The sequence shown here is derived from an EMBL/GenBank/DDBJ whole genome shotgun (WGS) entry which is preliminary data.</text>
</comment>
<accession>A0A6M1TQC0</accession>
<reference evidence="1 2" key="1">
    <citation type="submission" date="2020-02" db="EMBL/GenBank/DDBJ databases">
        <title>Rhodobacter translucens sp. nov., a novel bacterium isolated from activated sludge.</title>
        <authorList>
            <person name="Liu J."/>
        </authorList>
    </citation>
    <scope>NUCLEOTIDE SEQUENCE [LARGE SCALE GENOMIC DNA]</scope>
    <source>
        <strain evidence="1 2">HX-7-19</strain>
    </source>
</reference>
<name>A0A6M1TQC0_9RHOB</name>
<dbReference type="AlphaFoldDB" id="A0A6M1TQC0"/>
<dbReference type="RefSeq" id="WP_165047247.1">
    <property type="nucleotide sequence ID" value="NZ_JAALFE010000003.1"/>
</dbReference>
<protein>
    <submittedName>
        <fullName evidence="1">Uncharacterized protein</fullName>
    </submittedName>
</protein>
<sequence>MEEIAEAEEAMASDRKRPALRSLSRALVKAVARLSPDEGAARLAVFHAAEPPGLRRRALLAARISLIRKAMEAPPLPAALPVVELPPEPILPEPEPPPPPPAPKPLSKGVMMSINLDDVARMLMDTPEPEPEIAPEAAPDALPEAAGEEPPALPDVAAAFAALDWGDVAAQLAVPEGADAADWAEVMPDGGLAAEEEGVIEGAAEGGAASQSAGAIDLSASFAALGALGPVPDDPAPPGPPALPAEMAAMLASLGEEVVSITPATPEEDAPPTMPQPAKARRGKAAAMDLAASFDVLGALGDGPAEAVPPAAAPAGIDLAAQFAEMGEGPAAVAAPVPDPVAGAGGKAKRAKAAKAAPITVDLSAQFAAMGGDDSAG</sequence>
<organism evidence="1 2">
    <name type="scientific">Paragemmobacter kunshanensis</name>
    <dbReference type="NCBI Taxonomy" id="2583234"/>
    <lineage>
        <taxon>Bacteria</taxon>
        <taxon>Pseudomonadati</taxon>
        <taxon>Pseudomonadota</taxon>
        <taxon>Alphaproteobacteria</taxon>
        <taxon>Rhodobacterales</taxon>
        <taxon>Paracoccaceae</taxon>
        <taxon>Paragemmobacter</taxon>
    </lineage>
</organism>
<gene>
    <name evidence="1" type="ORF">G5V65_03870</name>
</gene>